<dbReference type="InterPro" id="IPR050866">
    <property type="entry name" value="CNG_cation_channel"/>
</dbReference>
<feature type="transmembrane region" description="Helical" evidence="10">
    <location>
        <begin position="459"/>
        <end position="478"/>
    </location>
</feature>
<dbReference type="SMART" id="SM00100">
    <property type="entry name" value="cNMP"/>
    <property type="match status" value="1"/>
</dbReference>
<dbReference type="InterPro" id="IPR014710">
    <property type="entry name" value="RmlC-like_jellyroll"/>
</dbReference>
<feature type="region of interest" description="Disordered" evidence="9">
    <location>
        <begin position="382"/>
        <end position="412"/>
    </location>
</feature>
<dbReference type="Gene3D" id="1.10.287.70">
    <property type="match status" value="1"/>
</dbReference>
<evidence type="ECO:0000256" key="7">
    <source>
        <dbReference type="ARBA" id="ARBA00023286"/>
    </source>
</evidence>
<dbReference type="PANTHER" id="PTHR45638">
    <property type="entry name" value="CYCLIC NUCLEOTIDE-GATED CATION CHANNEL SUBUNIT A"/>
    <property type="match status" value="1"/>
</dbReference>
<dbReference type="FunFam" id="1.10.287.630:FF:000001">
    <property type="entry name" value="Cyclic nucleotide-gated channel alpha 3"/>
    <property type="match status" value="1"/>
</dbReference>
<dbReference type="Gene3D" id="2.60.120.10">
    <property type="entry name" value="Jelly Rolls"/>
    <property type="match status" value="1"/>
</dbReference>
<proteinExistence type="predicted"/>
<evidence type="ECO:0000256" key="6">
    <source>
        <dbReference type="ARBA" id="ARBA00023136"/>
    </source>
</evidence>
<dbReference type="EnsemblMetazoa" id="ACOM041504-RA">
    <property type="protein sequence ID" value="ACOM041504-PA.1"/>
    <property type="gene ID" value="ACOM041504"/>
</dbReference>
<evidence type="ECO:0000256" key="9">
    <source>
        <dbReference type="SAM" id="MobiDB-lite"/>
    </source>
</evidence>
<keyword evidence="2" id="KW-0813">Transport</keyword>
<feature type="transmembrane region" description="Helical" evidence="10">
    <location>
        <begin position="663"/>
        <end position="684"/>
    </location>
</feature>
<keyword evidence="3 10" id="KW-0812">Transmembrane</keyword>
<keyword evidence="7" id="KW-1071">Ligand-gated ion channel</keyword>
<dbReference type="GO" id="GO:0030553">
    <property type="term" value="F:cGMP binding"/>
    <property type="evidence" value="ECO:0007669"/>
    <property type="project" value="TreeGrafter"/>
</dbReference>
<organism evidence="12">
    <name type="scientific">Anopheles coluzzii</name>
    <name type="common">African malaria mosquito</name>
    <dbReference type="NCBI Taxonomy" id="1518534"/>
    <lineage>
        <taxon>Eukaryota</taxon>
        <taxon>Metazoa</taxon>
        <taxon>Ecdysozoa</taxon>
        <taxon>Arthropoda</taxon>
        <taxon>Hexapoda</taxon>
        <taxon>Insecta</taxon>
        <taxon>Pterygota</taxon>
        <taxon>Neoptera</taxon>
        <taxon>Endopterygota</taxon>
        <taxon>Diptera</taxon>
        <taxon>Nematocera</taxon>
        <taxon>Culicoidea</taxon>
        <taxon>Culicidae</taxon>
        <taxon>Anophelinae</taxon>
        <taxon>Anopheles</taxon>
    </lineage>
</organism>
<dbReference type="SUPFAM" id="SSF51206">
    <property type="entry name" value="cAMP-binding domain-like"/>
    <property type="match status" value="1"/>
</dbReference>
<dbReference type="PROSITE" id="PS50042">
    <property type="entry name" value="CNMP_BINDING_3"/>
    <property type="match status" value="1"/>
</dbReference>
<evidence type="ECO:0000259" key="11">
    <source>
        <dbReference type="PROSITE" id="PS50042"/>
    </source>
</evidence>
<accession>A0A8W7Q282</accession>
<dbReference type="PANTHER" id="PTHR45638:SF1">
    <property type="entry name" value="CYCLIC NUCLEOTIDE-GATED ION CHANNEL SUBUNIT B, ISOFORM A"/>
    <property type="match status" value="1"/>
</dbReference>
<dbReference type="PROSITE" id="PS00889">
    <property type="entry name" value="CNMP_BINDING_2"/>
    <property type="match status" value="1"/>
</dbReference>
<evidence type="ECO:0000256" key="1">
    <source>
        <dbReference type="ARBA" id="ARBA00004141"/>
    </source>
</evidence>
<protein>
    <recommendedName>
        <fullName evidence="11">Cyclic nucleotide-binding domain-containing protein</fullName>
    </recommendedName>
</protein>
<feature type="region of interest" description="Disordered" evidence="9">
    <location>
        <begin position="1"/>
        <end position="23"/>
    </location>
</feature>
<dbReference type="FunFam" id="2.60.120.10:FF:000078">
    <property type="entry name" value="Cyclic nucleotide-gated channel"/>
    <property type="match status" value="1"/>
</dbReference>
<keyword evidence="4 10" id="KW-1133">Transmembrane helix</keyword>
<sequence>LRLAVSQSHLGRSTMSSSASGASFAVEQVNRSRSETVLSLDGGWPPPRSPFAGWSGRVSSSPYGGAPRFGSRPALPAWVSGSSGALPRAGSRDEVKLHKSLEEISKDIRELEDFISVTEDILRREREEDEQLTLRERQRKAAERTMALIRSKCSPTKKCFNRVTRTSPDGPRKVLLRSPTYKVNITQKRRIKSFSPKGGGGGYKSKLYFRNGKIGCQEAENAVSNLRSTHELVKRIINDESNMLVKLEHQHYTTAEQDGLESRSSSADTPVESLQMCVTESAGTSLCEDEVPAAGLAPSQPLALQQEAVSMVPGGDSSGLNGEERQRHVDDGEHIESANGISMEPMEDRRNSDCPSETMPTSGNDFVTVRLRHLANRFSERTRKMRRKLEIPPTPSSSASAPSTAPSMQKHSVNQRTIQNSALTLQSATETPGCSHYLFCPIFCCGGRSDNVLDPQGKFYIAWLFIVSLSFLYNAWVIPLRSSFPYQTPENTKYWIAMDICADVIYLLDILFVKHRLMYLYEGFWVKDKNLTRKNYMRKLQFKMDLLALVPLDLLYLRFGTEHVVFRAPRLLKIQSFWEFFKLIDRVISSPHIIRVVKTLTYMLYMIHLTACAYYAYSAYQGLGSNRWVFNNKGHAYVRCFAFATKTATSIGKNPKPEKEGELMFMTAAWLMGVFVFALLIGQIRDIIATATRSKSEYKQLVDETLEYMRRLNLPTDLQRRVKMWFTFTWEQQKCLDETHIMDALPANLKTDIAISVHIQTLSKVQLFADCEEALLRELVLKLRSVTFLPGDFVCRKGEVGKEMYIVKTGQVQVMGGPRNDVVLATLYEGSVFGEISLLAINGAEGNRRTADVRSKGFSNLFVLSKSDLNEAIVYYPNAQAILKKRAKSLMRKNAAREKAESQQSIDTKGSEVDVVIRNPPDPASPKLLKTVIQALPQESAAVQLLMQGFKMVEAPVEEPEPEEPQSPEVGGERVLEKEVHEPDTASVGSVEVRHTTEVQIENEKNVELPCDLVYSIKKELMENNSYINLTDAEKYKLLHELSKDEYEDQEKSPV</sequence>
<dbReference type="Proteomes" id="UP000075882">
    <property type="component" value="Unassembled WGS sequence"/>
</dbReference>
<dbReference type="InterPro" id="IPR000595">
    <property type="entry name" value="cNMP-bd_dom"/>
</dbReference>
<comment type="subcellular location">
    <subcellularLocation>
        <location evidence="1">Membrane</location>
        <topology evidence="1">Multi-pass membrane protein</topology>
    </subcellularLocation>
</comment>
<dbReference type="AlphaFoldDB" id="A0A8W7Q282"/>
<evidence type="ECO:0000313" key="12">
    <source>
        <dbReference type="EnsemblMetazoa" id="ACOM041504-PA.1"/>
    </source>
</evidence>
<name>A0A8W7Q282_ANOCL</name>
<keyword evidence="6 10" id="KW-0472">Membrane</keyword>
<dbReference type="SUPFAM" id="SSF81324">
    <property type="entry name" value="Voltage-gated potassium channels"/>
    <property type="match status" value="1"/>
</dbReference>
<evidence type="ECO:0000256" key="3">
    <source>
        <dbReference type="ARBA" id="ARBA00022692"/>
    </source>
</evidence>
<dbReference type="Pfam" id="PF00027">
    <property type="entry name" value="cNMP_binding"/>
    <property type="match status" value="1"/>
</dbReference>
<keyword evidence="5" id="KW-0406">Ion transport</keyword>
<dbReference type="InterPro" id="IPR018488">
    <property type="entry name" value="cNMP-bd_CS"/>
</dbReference>
<dbReference type="GO" id="GO:0017071">
    <property type="term" value="C:intracellular cyclic nucleotide activated cation channel complex"/>
    <property type="evidence" value="ECO:0007669"/>
    <property type="project" value="TreeGrafter"/>
</dbReference>
<dbReference type="FunFam" id="1.10.287.70:FF:000149">
    <property type="entry name" value="Cyclic nucleotide-gated cation channel beta-1"/>
    <property type="match status" value="1"/>
</dbReference>
<feature type="compositionally biased region" description="Low complexity" evidence="9">
    <location>
        <begin position="396"/>
        <end position="407"/>
    </location>
</feature>
<dbReference type="InterPro" id="IPR005821">
    <property type="entry name" value="Ion_trans_dom"/>
</dbReference>
<dbReference type="Pfam" id="PF00520">
    <property type="entry name" value="Ion_trans"/>
    <property type="match status" value="1"/>
</dbReference>
<dbReference type="CDD" id="cd00038">
    <property type="entry name" value="CAP_ED"/>
    <property type="match status" value="1"/>
</dbReference>
<evidence type="ECO:0000256" key="2">
    <source>
        <dbReference type="ARBA" id="ARBA00022448"/>
    </source>
</evidence>
<evidence type="ECO:0000256" key="4">
    <source>
        <dbReference type="ARBA" id="ARBA00022989"/>
    </source>
</evidence>
<dbReference type="GO" id="GO:0005886">
    <property type="term" value="C:plasma membrane"/>
    <property type="evidence" value="ECO:0007669"/>
    <property type="project" value="TreeGrafter"/>
</dbReference>
<evidence type="ECO:0000256" key="5">
    <source>
        <dbReference type="ARBA" id="ARBA00023065"/>
    </source>
</evidence>
<feature type="compositionally biased region" description="Polar residues" evidence="9">
    <location>
        <begin position="1"/>
        <end position="11"/>
    </location>
</feature>
<keyword evidence="8" id="KW-0407">Ion channel</keyword>
<dbReference type="GO" id="GO:0044877">
    <property type="term" value="F:protein-containing complex binding"/>
    <property type="evidence" value="ECO:0007669"/>
    <property type="project" value="TreeGrafter"/>
</dbReference>
<dbReference type="GO" id="GO:0005222">
    <property type="term" value="F:intracellularly cAMP-activated cation channel activity"/>
    <property type="evidence" value="ECO:0007669"/>
    <property type="project" value="TreeGrafter"/>
</dbReference>
<dbReference type="GO" id="GO:0005223">
    <property type="term" value="F:intracellularly cGMP-activated cation channel activity"/>
    <property type="evidence" value="ECO:0007669"/>
    <property type="project" value="TreeGrafter"/>
</dbReference>
<evidence type="ECO:0000256" key="8">
    <source>
        <dbReference type="ARBA" id="ARBA00023303"/>
    </source>
</evidence>
<evidence type="ECO:0000256" key="10">
    <source>
        <dbReference type="SAM" id="Phobius"/>
    </source>
</evidence>
<dbReference type="PROSITE" id="PS00888">
    <property type="entry name" value="CNMP_BINDING_1"/>
    <property type="match status" value="1"/>
</dbReference>
<feature type="domain" description="Cyclic nucleotide-binding" evidence="11">
    <location>
        <begin position="767"/>
        <end position="873"/>
    </location>
</feature>
<feature type="transmembrane region" description="Helical" evidence="10">
    <location>
        <begin position="599"/>
        <end position="617"/>
    </location>
</feature>
<dbReference type="InterPro" id="IPR018490">
    <property type="entry name" value="cNMP-bd_dom_sf"/>
</dbReference>
<dbReference type="VEuPathDB" id="VectorBase:ACON2_039545"/>
<feature type="compositionally biased region" description="Low complexity" evidence="9">
    <location>
        <begin position="13"/>
        <end position="23"/>
    </location>
</feature>
<reference evidence="12" key="1">
    <citation type="submission" date="2022-08" db="UniProtKB">
        <authorList>
            <consortium name="EnsemblMetazoa"/>
        </authorList>
    </citation>
    <scope>IDENTIFICATION</scope>
</reference>
<dbReference type="Gene3D" id="1.10.287.630">
    <property type="entry name" value="Helix hairpin bin"/>
    <property type="match status" value="1"/>
</dbReference>